<gene>
    <name evidence="1" type="ORF">BDP27DRAFT_1261671</name>
</gene>
<evidence type="ECO:0000313" key="1">
    <source>
        <dbReference type="EMBL" id="KAF9072269.1"/>
    </source>
</evidence>
<accession>A0A9P5PTV3</accession>
<protein>
    <submittedName>
        <fullName evidence="1">Uncharacterized protein</fullName>
    </submittedName>
</protein>
<dbReference type="EMBL" id="JADNRY010000025">
    <property type="protein sequence ID" value="KAF9072269.1"/>
    <property type="molecule type" value="Genomic_DNA"/>
</dbReference>
<dbReference type="Proteomes" id="UP000772434">
    <property type="component" value="Unassembled WGS sequence"/>
</dbReference>
<name>A0A9P5PTV3_9AGAR</name>
<reference evidence="1" key="1">
    <citation type="submission" date="2020-11" db="EMBL/GenBank/DDBJ databases">
        <authorList>
            <consortium name="DOE Joint Genome Institute"/>
            <person name="Ahrendt S."/>
            <person name="Riley R."/>
            <person name="Andreopoulos W."/>
            <person name="Labutti K."/>
            <person name="Pangilinan J."/>
            <person name="Ruiz-Duenas F.J."/>
            <person name="Barrasa J.M."/>
            <person name="Sanchez-Garcia M."/>
            <person name="Camarero S."/>
            <person name="Miyauchi S."/>
            <person name="Serrano A."/>
            <person name="Linde D."/>
            <person name="Babiker R."/>
            <person name="Drula E."/>
            <person name="Ayuso-Fernandez I."/>
            <person name="Pacheco R."/>
            <person name="Padilla G."/>
            <person name="Ferreira P."/>
            <person name="Barriuso J."/>
            <person name="Kellner H."/>
            <person name="Castanera R."/>
            <person name="Alfaro M."/>
            <person name="Ramirez L."/>
            <person name="Pisabarro A.G."/>
            <person name="Kuo A."/>
            <person name="Tritt A."/>
            <person name="Lipzen A."/>
            <person name="He G."/>
            <person name="Yan M."/>
            <person name="Ng V."/>
            <person name="Cullen D."/>
            <person name="Martin F."/>
            <person name="Rosso M.-N."/>
            <person name="Henrissat B."/>
            <person name="Hibbett D."/>
            <person name="Martinez A.T."/>
            <person name="Grigoriev I.V."/>
        </authorList>
    </citation>
    <scope>NUCLEOTIDE SEQUENCE</scope>
    <source>
        <strain evidence="1">AH 40177</strain>
    </source>
</reference>
<sequence>MSSGVFYAYVHNIRNDDDWRVVITFASRAVSDEWWRAISGIGYNIKRITPQFYTHDPSRANVQNFFIDAPFKSIAEQFRGRMFTTGQKNRGGTGMDMIPPRSICDHISGNWFFIRSKGDQNLYWFHDPSSGHIRASHTERTHFQITANNMPLGTVMIGADPITVHIDGEHVVYVDDDSAHLVIAKQKYDFNFASLHSRVLVSTGGAMTYTNKVDTSNELWELV</sequence>
<proteinExistence type="predicted"/>
<evidence type="ECO:0000313" key="2">
    <source>
        <dbReference type="Proteomes" id="UP000772434"/>
    </source>
</evidence>
<organism evidence="1 2">
    <name type="scientific">Rhodocollybia butyracea</name>
    <dbReference type="NCBI Taxonomy" id="206335"/>
    <lineage>
        <taxon>Eukaryota</taxon>
        <taxon>Fungi</taxon>
        <taxon>Dikarya</taxon>
        <taxon>Basidiomycota</taxon>
        <taxon>Agaricomycotina</taxon>
        <taxon>Agaricomycetes</taxon>
        <taxon>Agaricomycetidae</taxon>
        <taxon>Agaricales</taxon>
        <taxon>Marasmiineae</taxon>
        <taxon>Omphalotaceae</taxon>
        <taxon>Rhodocollybia</taxon>
    </lineage>
</organism>
<keyword evidence="2" id="KW-1185">Reference proteome</keyword>
<dbReference type="AlphaFoldDB" id="A0A9P5PTV3"/>
<dbReference type="OrthoDB" id="5364171at2759"/>
<comment type="caution">
    <text evidence="1">The sequence shown here is derived from an EMBL/GenBank/DDBJ whole genome shotgun (WGS) entry which is preliminary data.</text>
</comment>